<keyword evidence="2" id="KW-0378">Hydrolase</keyword>
<dbReference type="AlphaFoldDB" id="A0A0F0LNI9"/>
<dbReference type="Gene3D" id="3.90.190.10">
    <property type="entry name" value="Protein tyrosine phosphatase superfamily"/>
    <property type="match status" value="1"/>
</dbReference>
<keyword evidence="3" id="KW-1185">Reference proteome</keyword>
<evidence type="ECO:0000313" key="3">
    <source>
        <dbReference type="Proteomes" id="UP000033740"/>
    </source>
</evidence>
<dbReference type="STRING" id="582680.RS86_00659"/>
<dbReference type="PROSITE" id="PS50056">
    <property type="entry name" value="TYR_PHOSPHATASE_2"/>
    <property type="match status" value="1"/>
</dbReference>
<comment type="caution">
    <text evidence="2">The sequence shown here is derived from an EMBL/GenBank/DDBJ whole genome shotgun (WGS) entry which is preliminary data.</text>
</comment>
<name>A0A0F0LNI9_9MICO</name>
<protein>
    <submittedName>
        <fullName evidence="2">Tyrosine-protein phosphatase</fullName>
        <ecNumber evidence="2">3.1.3.48</ecNumber>
    </submittedName>
</protein>
<dbReference type="InterPro" id="IPR026893">
    <property type="entry name" value="Tyr/Ser_Pase_IphP-type"/>
</dbReference>
<dbReference type="PATRIC" id="fig|582680.6.peg.683"/>
<evidence type="ECO:0000313" key="2">
    <source>
        <dbReference type="EMBL" id="KJL34782.1"/>
    </source>
</evidence>
<proteinExistence type="predicted"/>
<dbReference type="Pfam" id="PF13350">
    <property type="entry name" value="Y_phosphatase3"/>
    <property type="match status" value="1"/>
</dbReference>
<dbReference type="SUPFAM" id="SSF52799">
    <property type="entry name" value="(Phosphotyrosine protein) phosphatases II"/>
    <property type="match status" value="1"/>
</dbReference>
<reference evidence="2 3" key="1">
    <citation type="submission" date="2015-02" db="EMBL/GenBank/DDBJ databases">
        <title>Draft genome sequences of ten Microbacterium spp. with emphasis on heavy metal contaminated environments.</title>
        <authorList>
            <person name="Corretto E."/>
        </authorList>
    </citation>
    <scope>NUCLEOTIDE SEQUENCE [LARGE SCALE GENOMIC DNA]</scope>
    <source>
        <strain evidence="2 3">ARN176</strain>
    </source>
</reference>
<dbReference type="GO" id="GO:0004725">
    <property type="term" value="F:protein tyrosine phosphatase activity"/>
    <property type="evidence" value="ECO:0007669"/>
    <property type="project" value="UniProtKB-EC"/>
</dbReference>
<dbReference type="EC" id="3.1.3.48" evidence="2"/>
<feature type="domain" description="Tyrosine specific protein phosphatases" evidence="1">
    <location>
        <begin position="108"/>
        <end position="142"/>
    </location>
</feature>
<dbReference type="PROSITE" id="PS00383">
    <property type="entry name" value="TYR_PHOSPHATASE_1"/>
    <property type="match status" value="1"/>
</dbReference>
<dbReference type="RefSeq" id="WP_045270788.1">
    <property type="nucleotide sequence ID" value="NZ_JYIX01000025.1"/>
</dbReference>
<sequence length="253" mass="26291">MTVIEVEGVVGLRDVGGMPAGTGRVRTGRLFRSGALAGIDAEGAARISALARRIVDLRSIEEVAAAPTPIDGVPIIALPLYHGSPRSFFEQGYDLVGIYRHLLAESAPELVAAVRAIASGEPTLVHCTAGKDRTGLVIALALCAVGADRDAVIADYALTAALIPEAERRATSERLRRAYPDSPHAAVLATDSPAEAMRETLVALDRDHGSARAFLAAHGLADAELDALDAALRDSHALIDADPPATTDIGVNA</sequence>
<accession>A0A0F0LNI9</accession>
<gene>
    <name evidence="2" type="primary">iphP_1</name>
    <name evidence="2" type="ORF">RS86_00659</name>
</gene>
<dbReference type="EMBL" id="JYIX01000025">
    <property type="protein sequence ID" value="KJL34782.1"/>
    <property type="molecule type" value="Genomic_DNA"/>
</dbReference>
<dbReference type="InterPro" id="IPR029021">
    <property type="entry name" value="Prot-tyrosine_phosphatase-like"/>
</dbReference>
<dbReference type="InterPro" id="IPR000387">
    <property type="entry name" value="Tyr_Pase_dom"/>
</dbReference>
<dbReference type="InterPro" id="IPR016130">
    <property type="entry name" value="Tyr_Pase_AS"/>
</dbReference>
<evidence type="ECO:0000259" key="1">
    <source>
        <dbReference type="PROSITE" id="PS50056"/>
    </source>
</evidence>
<organism evidence="2 3">
    <name type="scientific">Microbacterium azadirachtae</name>
    <dbReference type="NCBI Taxonomy" id="582680"/>
    <lineage>
        <taxon>Bacteria</taxon>
        <taxon>Bacillati</taxon>
        <taxon>Actinomycetota</taxon>
        <taxon>Actinomycetes</taxon>
        <taxon>Micrococcales</taxon>
        <taxon>Microbacteriaceae</taxon>
        <taxon>Microbacterium</taxon>
    </lineage>
</organism>
<dbReference type="Proteomes" id="UP000033740">
    <property type="component" value="Unassembled WGS sequence"/>
</dbReference>